<dbReference type="SUPFAM" id="SSF50044">
    <property type="entry name" value="SH3-domain"/>
    <property type="match status" value="1"/>
</dbReference>
<dbReference type="SUPFAM" id="SSF48065">
    <property type="entry name" value="DBL homology domain (DH-domain)"/>
    <property type="match status" value="1"/>
</dbReference>
<dbReference type="PANTHER" id="PTHR45818">
    <property type="entry name" value="PROTEIN VAV"/>
    <property type="match status" value="1"/>
</dbReference>
<evidence type="ECO:0000256" key="5">
    <source>
        <dbReference type="PROSITE-ProRule" id="PRU00192"/>
    </source>
</evidence>
<dbReference type="Pfam" id="PF22697">
    <property type="entry name" value="SOS1_NGEF_PH"/>
    <property type="match status" value="1"/>
</dbReference>
<dbReference type="PANTHER" id="PTHR45818:SF3">
    <property type="entry name" value="PROTEIN VAV"/>
    <property type="match status" value="1"/>
</dbReference>
<evidence type="ECO:0000256" key="4">
    <source>
        <dbReference type="PROSITE-ProRule" id="PRU00191"/>
    </source>
</evidence>
<comment type="caution">
    <text evidence="12">The sequence shown here is derived from an EMBL/GenBank/DDBJ whole genome shotgun (WGS) entry which is preliminary data.</text>
</comment>
<dbReference type="AlphaFoldDB" id="A0AA88IE16"/>
<organism evidence="12 13">
    <name type="scientific">Artemia franciscana</name>
    <name type="common">Brine shrimp</name>
    <name type="synonym">Artemia sanfranciscana</name>
    <dbReference type="NCBI Taxonomy" id="6661"/>
    <lineage>
        <taxon>Eukaryota</taxon>
        <taxon>Metazoa</taxon>
        <taxon>Ecdysozoa</taxon>
        <taxon>Arthropoda</taxon>
        <taxon>Crustacea</taxon>
        <taxon>Branchiopoda</taxon>
        <taxon>Anostraca</taxon>
        <taxon>Artemiidae</taxon>
        <taxon>Artemia</taxon>
    </lineage>
</organism>
<feature type="region of interest" description="Disordered" evidence="6">
    <location>
        <begin position="127"/>
        <end position="149"/>
    </location>
</feature>
<evidence type="ECO:0000259" key="9">
    <source>
        <dbReference type="PROSITE" id="PS50003"/>
    </source>
</evidence>
<keyword evidence="1 5" id="KW-0728">SH3 domain</keyword>
<dbReference type="InterPro" id="IPR036028">
    <property type="entry name" value="SH3-like_dom_sf"/>
</dbReference>
<dbReference type="EMBL" id="JAVRJZ010000008">
    <property type="protein sequence ID" value="KAK2719252.1"/>
    <property type="molecule type" value="Genomic_DNA"/>
</dbReference>
<evidence type="ECO:0008006" key="14">
    <source>
        <dbReference type="Google" id="ProtNLM"/>
    </source>
</evidence>
<feature type="compositionally biased region" description="Acidic residues" evidence="6">
    <location>
        <begin position="140"/>
        <end position="149"/>
    </location>
</feature>
<evidence type="ECO:0000259" key="7">
    <source>
        <dbReference type="PROSITE" id="PS50001"/>
    </source>
</evidence>
<dbReference type="SMART" id="SM00252">
    <property type="entry name" value="SH2"/>
    <property type="match status" value="1"/>
</dbReference>
<sequence>MQRILKYHLLLKELIKHTQQTHEEYSGLEKAYNGMLDVAEYINEVKRDNETIQIINDIQASISDLEMPEGTTLKDYGRLLRDGEIKIKCHDENNRIKPRMKSLRFQYKLDDDELEKDLSSVYDLTDLEDSEDEWKPPKGDDEDYSDDEFDSVCRNEDRLRIAHYLTNELESMPKSKKKKTKAAESEQYIFKHSLPLQHYRVEDPPVRKVTALGRESRWTHQFILAHRQSKNAYTLFAKTEEMKKKWIRALYDALDHLEPAEIAPNMEHLFEMNTFEKPQNCIQCSRLLKGVFYQGYKCSKCGLSCHKSCLVLVKKCGTRPPELPPRPLSVSYPSTAVADDFRALSPTLRVMAPGPPLLNNNNNLPESPTKSNYVNLHLEEYPWYGGEMDRDVAASILSSAPNGTFLLRHRPPRTSAALNGDTGYALSLKTGSQVKHMKVCACEDKERGPTSVLYYLSESRRFRSIVELVQWYEDNSLSESFSGLQAVLERPWRRIYPTAIARYDYPAPEPNLLSLKRGDIVIILSKEGDTNGWWKGQIANQ</sequence>
<feature type="domain" description="Phorbol-ester/DAG-type" evidence="11">
    <location>
        <begin position="267"/>
        <end position="316"/>
    </location>
</feature>
<keyword evidence="13" id="KW-1185">Reference proteome</keyword>
<dbReference type="InterPro" id="IPR055251">
    <property type="entry name" value="SOS1_NGEF_PH"/>
</dbReference>
<dbReference type="PROSITE" id="PS50001">
    <property type="entry name" value="SH2"/>
    <property type="match status" value="1"/>
</dbReference>
<dbReference type="Pfam" id="PF00018">
    <property type="entry name" value="SH3_1"/>
    <property type="match status" value="1"/>
</dbReference>
<evidence type="ECO:0000313" key="12">
    <source>
        <dbReference type="EMBL" id="KAK2719252.1"/>
    </source>
</evidence>
<dbReference type="GO" id="GO:0005737">
    <property type="term" value="C:cytoplasm"/>
    <property type="evidence" value="ECO:0007669"/>
    <property type="project" value="TreeGrafter"/>
</dbReference>
<dbReference type="SMART" id="SM00326">
    <property type="entry name" value="SH3"/>
    <property type="match status" value="1"/>
</dbReference>
<evidence type="ECO:0000259" key="8">
    <source>
        <dbReference type="PROSITE" id="PS50002"/>
    </source>
</evidence>
<dbReference type="InterPro" id="IPR000219">
    <property type="entry name" value="DH_dom"/>
</dbReference>
<dbReference type="GO" id="GO:0048468">
    <property type="term" value="P:cell development"/>
    <property type="evidence" value="ECO:0007669"/>
    <property type="project" value="UniProtKB-ARBA"/>
</dbReference>
<dbReference type="PROSITE" id="PS50010">
    <property type="entry name" value="DH_2"/>
    <property type="match status" value="1"/>
</dbReference>
<keyword evidence="2" id="KW-0344">Guanine-nucleotide releasing factor</keyword>
<evidence type="ECO:0000259" key="11">
    <source>
        <dbReference type="PROSITE" id="PS50081"/>
    </source>
</evidence>
<dbReference type="InterPro" id="IPR002219">
    <property type="entry name" value="PKC_DAG/PE"/>
</dbReference>
<dbReference type="PROSITE" id="PS50002">
    <property type="entry name" value="SH3"/>
    <property type="match status" value="1"/>
</dbReference>
<feature type="domain" description="PH" evidence="9">
    <location>
        <begin position="191"/>
        <end position="255"/>
    </location>
</feature>
<dbReference type="SUPFAM" id="SSF55550">
    <property type="entry name" value="SH2 domain"/>
    <property type="match status" value="1"/>
</dbReference>
<dbReference type="InterPro" id="IPR011993">
    <property type="entry name" value="PH-like_dom_sf"/>
</dbReference>
<dbReference type="Gene3D" id="2.30.30.40">
    <property type="entry name" value="SH3 Domains"/>
    <property type="match status" value="1"/>
</dbReference>
<gene>
    <name evidence="12" type="ORF">QYM36_004912</name>
</gene>
<accession>A0AA88IE16</accession>
<dbReference type="Pfam" id="PF00017">
    <property type="entry name" value="SH2"/>
    <property type="match status" value="1"/>
</dbReference>
<evidence type="ECO:0000256" key="6">
    <source>
        <dbReference type="SAM" id="MobiDB-lite"/>
    </source>
</evidence>
<feature type="domain" description="SH2" evidence="7">
    <location>
        <begin position="383"/>
        <end position="492"/>
    </location>
</feature>
<dbReference type="CDD" id="cd00174">
    <property type="entry name" value="SH3"/>
    <property type="match status" value="1"/>
</dbReference>
<name>A0AA88IE16_ARTSF</name>
<dbReference type="Gene3D" id="3.30.60.20">
    <property type="match status" value="1"/>
</dbReference>
<keyword evidence="3 4" id="KW-0727">SH2 domain</keyword>
<dbReference type="Gene3D" id="2.30.29.30">
    <property type="entry name" value="Pleckstrin-homology domain (PH domain)/Phosphotyrosine-binding domain (PTB)"/>
    <property type="match status" value="1"/>
</dbReference>
<dbReference type="InterPro" id="IPR001849">
    <property type="entry name" value="PH_domain"/>
</dbReference>
<evidence type="ECO:0000256" key="3">
    <source>
        <dbReference type="ARBA" id="ARBA00022999"/>
    </source>
</evidence>
<evidence type="ECO:0000256" key="2">
    <source>
        <dbReference type="ARBA" id="ARBA00022658"/>
    </source>
</evidence>
<dbReference type="SMART" id="SM00109">
    <property type="entry name" value="C1"/>
    <property type="match status" value="1"/>
</dbReference>
<dbReference type="Pfam" id="PF00130">
    <property type="entry name" value="C1_1"/>
    <property type="match status" value="1"/>
</dbReference>
<dbReference type="GO" id="GO:0016477">
    <property type="term" value="P:cell migration"/>
    <property type="evidence" value="ECO:0007669"/>
    <property type="project" value="TreeGrafter"/>
</dbReference>
<dbReference type="InterPro" id="IPR036860">
    <property type="entry name" value="SH2_dom_sf"/>
</dbReference>
<dbReference type="SUPFAM" id="SSF50729">
    <property type="entry name" value="PH domain-like"/>
    <property type="match status" value="1"/>
</dbReference>
<dbReference type="PROSITE" id="PS50081">
    <property type="entry name" value="ZF_DAG_PE_2"/>
    <property type="match status" value="1"/>
</dbReference>
<proteinExistence type="predicted"/>
<dbReference type="InterPro" id="IPR035899">
    <property type="entry name" value="DBL_dom_sf"/>
</dbReference>
<reference evidence="12" key="1">
    <citation type="submission" date="2023-07" db="EMBL/GenBank/DDBJ databases">
        <title>Chromosome-level genome assembly of Artemia franciscana.</title>
        <authorList>
            <person name="Jo E."/>
        </authorList>
    </citation>
    <scope>NUCLEOTIDE SEQUENCE</scope>
    <source>
        <tissue evidence="12">Whole body</tissue>
    </source>
</reference>
<feature type="non-terminal residue" evidence="12">
    <location>
        <position position="541"/>
    </location>
</feature>
<evidence type="ECO:0000256" key="1">
    <source>
        <dbReference type="ARBA" id="ARBA00022443"/>
    </source>
</evidence>
<evidence type="ECO:0000259" key="10">
    <source>
        <dbReference type="PROSITE" id="PS50010"/>
    </source>
</evidence>
<dbReference type="Pfam" id="PF00621">
    <property type="entry name" value="RhoGEF"/>
    <property type="match status" value="1"/>
</dbReference>
<feature type="domain" description="DH" evidence="10">
    <location>
        <begin position="1"/>
        <end position="45"/>
    </location>
</feature>
<dbReference type="InterPro" id="IPR001452">
    <property type="entry name" value="SH3_domain"/>
</dbReference>
<dbReference type="InterPro" id="IPR000980">
    <property type="entry name" value="SH2"/>
</dbReference>
<protein>
    <recommendedName>
        <fullName evidence="14">Protein vav</fullName>
    </recommendedName>
</protein>
<dbReference type="CDD" id="cd20810">
    <property type="entry name" value="C1_VAV"/>
    <property type="match status" value="1"/>
</dbReference>
<dbReference type="GO" id="GO:0005085">
    <property type="term" value="F:guanyl-nucleotide exchange factor activity"/>
    <property type="evidence" value="ECO:0007669"/>
    <property type="project" value="UniProtKB-KW"/>
</dbReference>
<dbReference type="PROSITE" id="PS50003">
    <property type="entry name" value="PH_DOMAIN"/>
    <property type="match status" value="1"/>
</dbReference>
<dbReference type="PROSITE" id="PS00479">
    <property type="entry name" value="ZF_DAG_PE_1"/>
    <property type="match status" value="1"/>
</dbReference>
<evidence type="ECO:0000313" key="13">
    <source>
        <dbReference type="Proteomes" id="UP001187531"/>
    </source>
</evidence>
<dbReference type="Gene3D" id="3.30.505.10">
    <property type="entry name" value="SH2 domain"/>
    <property type="match status" value="1"/>
</dbReference>
<feature type="domain" description="SH3" evidence="8">
    <location>
        <begin position="494"/>
        <end position="541"/>
    </location>
</feature>
<dbReference type="Proteomes" id="UP001187531">
    <property type="component" value="Unassembled WGS sequence"/>
</dbReference>
<dbReference type="Gene3D" id="1.20.900.10">
    <property type="entry name" value="Dbl homology (DH) domain"/>
    <property type="match status" value="1"/>
</dbReference>